<name>A0A194AF35_9BACT</name>
<proteinExistence type="inferred from homology"/>
<evidence type="ECO:0000256" key="7">
    <source>
        <dbReference type="RuleBase" id="RU003879"/>
    </source>
</evidence>
<evidence type="ECO:0000256" key="1">
    <source>
        <dbReference type="ARBA" id="ARBA00004162"/>
    </source>
</evidence>
<dbReference type="RefSeq" id="WP_069856826.1">
    <property type="nucleotide sequence ID" value="NZ_BDFE01000004.1"/>
</dbReference>
<reference evidence="10" key="1">
    <citation type="submission" date="2016-06" db="EMBL/GenBank/DDBJ databases">
        <title>Draft genome sequence of Desulfoplanes formicivorans strain Pf12B.</title>
        <authorList>
            <person name="Watanabe M."/>
            <person name="Kojima H."/>
            <person name="Fukui M."/>
        </authorList>
    </citation>
    <scope>NUCLEOTIDE SEQUENCE [LARGE SCALE GENOMIC DNA]</scope>
    <source>
        <strain evidence="10">Pf12B</strain>
    </source>
</reference>
<accession>A0A194AF35</accession>
<organism evidence="9 10">
    <name type="scientific">Desulfoplanes formicivorans</name>
    <dbReference type="NCBI Taxonomy" id="1592317"/>
    <lineage>
        <taxon>Bacteria</taxon>
        <taxon>Pseudomonadati</taxon>
        <taxon>Thermodesulfobacteriota</taxon>
        <taxon>Desulfovibrionia</taxon>
        <taxon>Desulfovibrionales</taxon>
        <taxon>Desulfoplanaceae</taxon>
        <taxon>Desulfoplanes</taxon>
    </lineage>
</organism>
<dbReference type="EMBL" id="BDFE01000004">
    <property type="protein sequence ID" value="GAU07394.1"/>
    <property type="molecule type" value="Genomic_DNA"/>
</dbReference>
<gene>
    <name evidence="9" type="ORF">DPF_0072</name>
</gene>
<evidence type="ECO:0000313" key="9">
    <source>
        <dbReference type="EMBL" id="GAU07394.1"/>
    </source>
</evidence>
<comment type="similarity">
    <text evidence="2 7">Belongs to the ExbD/TolR family.</text>
</comment>
<sequence>MKSLRHIRANRSRGAEINMAPLLDMVFILLIFFVVTTSFVKESGVDVHRPVAKTAVTKEKANMIIGVTAQGHIFIEGKSIDIRSVRTRMERFLAETPEGSVVVVADKKSETGVVVQILDACRLAGVTNISVAAKRPA</sequence>
<dbReference type="PANTHER" id="PTHR30558:SF13">
    <property type="entry name" value="BIOPOLYMER TRANSPORT PROTEIN EXBD2"/>
    <property type="match status" value="1"/>
</dbReference>
<feature type="transmembrane region" description="Helical" evidence="8">
    <location>
        <begin position="21"/>
        <end position="40"/>
    </location>
</feature>
<comment type="subcellular location">
    <subcellularLocation>
        <location evidence="1">Cell membrane</location>
        <topology evidence="1">Single-pass membrane protein</topology>
    </subcellularLocation>
    <subcellularLocation>
        <location evidence="7">Cell membrane</location>
        <topology evidence="7">Single-pass type II membrane protein</topology>
    </subcellularLocation>
</comment>
<dbReference type="GO" id="GO:0022857">
    <property type="term" value="F:transmembrane transporter activity"/>
    <property type="evidence" value="ECO:0007669"/>
    <property type="project" value="InterPro"/>
</dbReference>
<evidence type="ECO:0000256" key="6">
    <source>
        <dbReference type="ARBA" id="ARBA00023136"/>
    </source>
</evidence>
<dbReference type="Proteomes" id="UP000095200">
    <property type="component" value="Unassembled WGS sequence"/>
</dbReference>
<keyword evidence="7" id="KW-0653">Protein transport</keyword>
<dbReference type="PANTHER" id="PTHR30558">
    <property type="entry name" value="EXBD MEMBRANE COMPONENT OF PMF-DRIVEN MACROMOLECULE IMPORT SYSTEM"/>
    <property type="match status" value="1"/>
</dbReference>
<keyword evidence="6 8" id="KW-0472">Membrane</keyword>
<evidence type="ECO:0000256" key="5">
    <source>
        <dbReference type="ARBA" id="ARBA00022989"/>
    </source>
</evidence>
<evidence type="ECO:0000256" key="2">
    <source>
        <dbReference type="ARBA" id="ARBA00005811"/>
    </source>
</evidence>
<dbReference type="InterPro" id="IPR003400">
    <property type="entry name" value="ExbD"/>
</dbReference>
<dbReference type="Gene3D" id="3.30.420.270">
    <property type="match status" value="1"/>
</dbReference>
<keyword evidence="3" id="KW-1003">Cell membrane</keyword>
<comment type="caution">
    <text evidence="9">The sequence shown here is derived from an EMBL/GenBank/DDBJ whole genome shotgun (WGS) entry which is preliminary data.</text>
</comment>
<dbReference type="Pfam" id="PF02472">
    <property type="entry name" value="ExbD"/>
    <property type="match status" value="1"/>
</dbReference>
<evidence type="ECO:0000256" key="3">
    <source>
        <dbReference type="ARBA" id="ARBA00022475"/>
    </source>
</evidence>
<dbReference type="STRING" id="1592317.DPF_0072"/>
<protein>
    <submittedName>
        <fullName evidence="9">Biopolymer transporter ExbD</fullName>
    </submittedName>
</protein>
<evidence type="ECO:0000313" key="10">
    <source>
        <dbReference type="Proteomes" id="UP000095200"/>
    </source>
</evidence>
<dbReference type="GO" id="GO:0015031">
    <property type="term" value="P:protein transport"/>
    <property type="evidence" value="ECO:0007669"/>
    <property type="project" value="UniProtKB-KW"/>
</dbReference>
<evidence type="ECO:0000256" key="8">
    <source>
        <dbReference type="SAM" id="Phobius"/>
    </source>
</evidence>
<keyword evidence="4 7" id="KW-0812">Transmembrane</keyword>
<dbReference type="AlphaFoldDB" id="A0A194AF35"/>
<keyword evidence="5 8" id="KW-1133">Transmembrane helix</keyword>
<dbReference type="OrthoDB" id="5456447at2"/>
<keyword evidence="7" id="KW-0813">Transport</keyword>
<keyword evidence="10" id="KW-1185">Reference proteome</keyword>
<evidence type="ECO:0000256" key="4">
    <source>
        <dbReference type="ARBA" id="ARBA00022692"/>
    </source>
</evidence>
<dbReference type="GO" id="GO:0005886">
    <property type="term" value="C:plasma membrane"/>
    <property type="evidence" value="ECO:0007669"/>
    <property type="project" value="UniProtKB-SubCell"/>
</dbReference>